<organism evidence="1 2">
    <name type="scientific">Chlamydomonas eustigma</name>
    <dbReference type="NCBI Taxonomy" id="1157962"/>
    <lineage>
        <taxon>Eukaryota</taxon>
        <taxon>Viridiplantae</taxon>
        <taxon>Chlorophyta</taxon>
        <taxon>core chlorophytes</taxon>
        <taxon>Chlorophyceae</taxon>
        <taxon>CS clade</taxon>
        <taxon>Chlamydomonadales</taxon>
        <taxon>Chlamydomonadaceae</taxon>
        <taxon>Chlamydomonas</taxon>
    </lineage>
</organism>
<accession>A0A250X7L2</accession>
<comment type="caution">
    <text evidence="1">The sequence shown here is derived from an EMBL/GenBank/DDBJ whole genome shotgun (WGS) entry which is preliminary data.</text>
</comment>
<dbReference type="EMBL" id="BEGY01000039">
    <property type="protein sequence ID" value="GAX79073.1"/>
    <property type="molecule type" value="Genomic_DNA"/>
</dbReference>
<keyword evidence="2" id="KW-1185">Reference proteome</keyword>
<protein>
    <submittedName>
        <fullName evidence="1">Uncharacterized protein</fullName>
    </submittedName>
</protein>
<evidence type="ECO:0000313" key="1">
    <source>
        <dbReference type="EMBL" id="GAX79073.1"/>
    </source>
</evidence>
<dbReference type="AlphaFoldDB" id="A0A250X7L2"/>
<feature type="non-terminal residue" evidence="1">
    <location>
        <position position="39"/>
    </location>
</feature>
<evidence type="ECO:0000313" key="2">
    <source>
        <dbReference type="Proteomes" id="UP000232323"/>
    </source>
</evidence>
<reference evidence="1 2" key="1">
    <citation type="submission" date="2017-08" db="EMBL/GenBank/DDBJ databases">
        <title>Acidophilic green algal genome provides insights into adaptation to an acidic environment.</title>
        <authorList>
            <person name="Hirooka S."/>
            <person name="Hirose Y."/>
            <person name="Kanesaki Y."/>
            <person name="Higuchi S."/>
            <person name="Fujiwara T."/>
            <person name="Onuma R."/>
            <person name="Era A."/>
            <person name="Ohbayashi R."/>
            <person name="Uzuka A."/>
            <person name="Nozaki H."/>
            <person name="Yoshikawa H."/>
            <person name="Miyagishima S.Y."/>
        </authorList>
    </citation>
    <scope>NUCLEOTIDE SEQUENCE [LARGE SCALE GENOMIC DNA]</scope>
    <source>
        <strain evidence="1 2">NIES-2499</strain>
    </source>
</reference>
<sequence length="39" mass="4432">MEGTKQQRAEDGRILDVHLAEQQKAELEKVLAVQLAEQQ</sequence>
<name>A0A250X7L2_9CHLO</name>
<gene>
    <name evidence="1" type="ORF">CEUSTIGMA_g6513.t1</name>
</gene>
<proteinExistence type="predicted"/>
<dbReference type="Proteomes" id="UP000232323">
    <property type="component" value="Unassembled WGS sequence"/>
</dbReference>